<dbReference type="GO" id="GO:0045202">
    <property type="term" value="C:synapse"/>
    <property type="evidence" value="ECO:0007669"/>
    <property type="project" value="GOC"/>
</dbReference>
<name>A0A8J5JG99_HOMAM</name>
<keyword evidence="1" id="KW-0175">Coiled coil</keyword>
<feature type="coiled-coil region" evidence="1">
    <location>
        <begin position="189"/>
        <end position="297"/>
    </location>
</feature>
<organism evidence="2 3">
    <name type="scientific">Homarus americanus</name>
    <name type="common">American lobster</name>
    <dbReference type="NCBI Taxonomy" id="6706"/>
    <lineage>
        <taxon>Eukaryota</taxon>
        <taxon>Metazoa</taxon>
        <taxon>Ecdysozoa</taxon>
        <taxon>Arthropoda</taxon>
        <taxon>Crustacea</taxon>
        <taxon>Multicrustacea</taxon>
        <taxon>Malacostraca</taxon>
        <taxon>Eumalacostraca</taxon>
        <taxon>Eucarida</taxon>
        <taxon>Decapoda</taxon>
        <taxon>Pleocyemata</taxon>
        <taxon>Astacidea</taxon>
        <taxon>Nephropoidea</taxon>
        <taxon>Nephropidae</taxon>
        <taxon>Homarus</taxon>
    </lineage>
</organism>
<dbReference type="GO" id="GO:0097539">
    <property type="term" value="C:ciliary transition fiber"/>
    <property type="evidence" value="ECO:0007669"/>
    <property type="project" value="TreeGrafter"/>
</dbReference>
<dbReference type="AlphaFoldDB" id="A0A8J5JG99"/>
<proteinExistence type="predicted"/>
<dbReference type="InterPro" id="IPR033545">
    <property type="entry name" value="CEP89"/>
</dbReference>
<dbReference type="GO" id="GO:0007268">
    <property type="term" value="P:chemical synaptic transmission"/>
    <property type="evidence" value="ECO:0007669"/>
    <property type="project" value="InterPro"/>
</dbReference>
<accession>A0A8J5JG99</accession>
<protein>
    <submittedName>
        <fullName evidence="2">Centrosomal protein of 89 kDa-like</fullName>
    </submittedName>
</protein>
<dbReference type="PANTHER" id="PTHR36170:SF1">
    <property type="entry name" value="CENTROSOMAL PROTEIN OF 89 KDA"/>
    <property type="match status" value="1"/>
</dbReference>
<dbReference type="GO" id="GO:0060271">
    <property type="term" value="P:cilium assembly"/>
    <property type="evidence" value="ECO:0007669"/>
    <property type="project" value="InterPro"/>
</dbReference>
<feature type="coiled-coil region" evidence="1">
    <location>
        <begin position="406"/>
        <end position="433"/>
    </location>
</feature>
<dbReference type="EMBL" id="JAHLQT010037948">
    <property type="protein sequence ID" value="KAG7157125.1"/>
    <property type="molecule type" value="Genomic_DNA"/>
</dbReference>
<sequence>MMADKRVKMIAQMEKLHQEYNQLSQLLVDQSHHPLPSEGLVLKGTHVNQVQSSTGEEATVDALKREVKNFTNQLRVLTAEKGDLEKALQQKKNESTKYISKLKQELKESKDDIDVLKDILKRLNEQLNRYHIKHGRLREEERRPITKDITRSSIYKLKSLLTAYDELLLERDDIIKSSTETHETLMLKVDSVTTENEKLHSRLEQLQSAAPIGSEDVGMVASDARLLLEEREILFEEIQTLRQQHQQETTDHYQEVRTLQDTLEELDVKVHSLSSDLNSWKIKSAQLEKQCQAFQTELRDTVTKQEHQLAVDECQRLFEELRLAYSHESGNMRGKMRAVKHEKQDIAEKLTDTSVHAHNLSVQVSGLKGSLRKTEHRVQRREQSLKTVQSAARLAQSRLKSLTLVCSELLEDREKLLESLAAQRKETEELTQEVTLRSAAVGALSQKLKEERLVWSSQIAESEGGRKAAKAAWKRSSREASHLRSLVVSKDETIASLIADYKILGLNYSEAKQHNLRHHIPKYHKYPGGAV</sequence>
<keyword evidence="3" id="KW-1185">Reference proteome</keyword>
<evidence type="ECO:0000313" key="2">
    <source>
        <dbReference type="EMBL" id="KAG7157125.1"/>
    </source>
</evidence>
<dbReference type="OrthoDB" id="6369898at2759"/>
<dbReference type="Proteomes" id="UP000747542">
    <property type="component" value="Unassembled WGS sequence"/>
</dbReference>
<dbReference type="GO" id="GO:0007005">
    <property type="term" value="P:mitochondrion organization"/>
    <property type="evidence" value="ECO:0007669"/>
    <property type="project" value="InterPro"/>
</dbReference>
<dbReference type="PANTHER" id="PTHR36170">
    <property type="entry name" value="CENTROSOMAL PROTEIN OF 89 KDA"/>
    <property type="match status" value="1"/>
</dbReference>
<evidence type="ECO:0000313" key="3">
    <source>
        <dbReference type="Proteomes" id="UP000747542"/>
    </source>
</evidence>
<evidence type="ECO:0000256" key="1">
    <source>
        <dbReference type="SAM" id="Coils"/>
    </source>
</evidence>
<gene>
    <name evidence="2" type="primary">Cep89-L</name>
    <name evidence="2" type="ORF">Hamer_G021011</name>
</gene>
<reference evidence="2" key="1">
    <citation type="journal article" date="2021" name="Sci. Adv.">
        <title>The American lobster genome reveals insights on longevity, neural, and immune adaptations.</title>
        <authorList>
            <person name="Polinski J.M."/>
            <person name="Zimin A.V."/>
            <person name="Clark K.F."/>
            <person name="Kohn A.B."/>
            <person name="Sadowski N."/>
            <person name="Timp W."/>
            <person name="Ptitsyn A."/>
            <person name="Khanna P."/>
            <person name="Romanova D.Y."/>
            <person name="Williams P."/>
            <person name="Greenwood S.J."/>
            <person name="Moroz L.L."/>
            <person name="Walt D.R."/>
            <person name="Bodnar A.G."/>
        </authorList>
    </citation>
    <scope>NUCLEOTIDE SEQUENCE</scope>
    <source>
        <strain evidence="2">GMGI-L3</strain>
    </source>
</reference>
<dbReference type="GO" id="GO:0005814">
    <property type="term" value="C:centriole"/>
    <property type="evidence" value="ECO:0007669"/>
    <property type="project" value="InterPro"/>
</dbReference>
<feature type="coiled-coil region" evidence="1">
    <location>
        <begin position="60"/>
        <end position="140"/>
    </location>
</feature>
<comment type="caution">
    <text evidence="2">The sequence shown here is derived from an EMBL/GenBank/DDBJ whole genome shotgun (WGS) entry which is preliminary data.</text>
</comment>